<keyword evidence="1" id="KW-0812">Transmembrane</keyword>
<organism evidence="2 3">
    <name type="scientific">Streptococcus downei MFe28</name>
    <dbReference type="NCBI Taxonomy" id="764290"/>
    <lineage>
        <taxon>Bacteria</taxon>
        <taxon>Bacillati</taxon>
        <taxon>Bacillota</taxon>
        <taxon>Bacilli</taxon>
        <taxon>Lactobacillales</taxon>
        <taxon>Streptococcaceae</taxon>
        <taxon>Streptococcus</taxon>
    </lineage>
</organism>
<evidence type="ECO:0000313" key="2">
    <source>
        <dbReference type="EMBL" id="SUN36331.1"/>
    </source>
</evidence>
<feature type="transmembrane region" description="Helical" evidence="1">
    <location>
        <begin position="50"/>
        <end position="73"/>
    </location>
</feature>
<name>A0A380JG54_STRDO</name>
<accession>A0A380JG54</accession>
<feature type="transmembrane region" description="Helical" evidence="1">
    <location>
        <begin position="12"/>
        <end position="38"/>
    </location>
</feature>
<sequence length="129" mass="14011">MNNHQKARSLCLTNGILSIAGGVLIFLATFIFVLAYAIDASYDGRVASVLTYVFYTCLKLAILILGIVSLVYYKEDPRLNVAPHVLFIVGGAISLIPFLGWIGGILAIVGGSLYLVNLKNFDRPPFGQF</sequence>
<dbReference type="EMBL" id="UHFA01000002">
    <property type="protein sequence ID" value="SUN36331.1"/>
    <property type="molecule type" value="Genomic_DNA"/>
</dbReference>
<dbReference type="Proteomes" id="UP000254082">
    <property type="component" value="Unassembled WGS sequence"/>
</dbReference>
<proteinExistence type="predicted"/>
<reference evidence="2 3" key="1">
    <citation type="submission" date="2018-06" db="EMBL/GenBank/DDBJ databases">
        <authorList>
            <consortium name="Pathogen Informatics"/>
            <person name="Doyle S."/>
        </authorList>
    </citation>
    <scope>NUCLEOTIDE SEQUENCE [LARGE SCALE GENOMIC DNA]</scope>
    <source>
        <strain evidence="3">NCTC 11391</strain>
    </source>
</reference>
<protein>
    <submittedName>
        <fullName evidence="2">Prophage Lp1 protein 6</fullName>
    </submittedName>
</protein>
<keyword evidence="1" id="KW-0472">Membrane</keyword>
<dbReference type="AlphaFoldDB" id="A0A380JG54"/>
<keyword evidence="1" id="KW-1133">Transmembrane helix</keyword>
<feature type="transmembrane region" description="Helical" evidence="1">
    <location>
        <begin position="85"/>
        <end position="116"/>
    </location>
</feature>
<keyword evidence="3" id="KW-1185">Reference proteome</keyword>
<gene>
    <name evidence="2" type="ORF">NCTC11391_01378</name>
</gene>
<evidence type="ECO:0000256" key="1">
    <source>
        <dbReference type="SAM" id="Phobius"/>
    </source>
</evidence>
<evidence type="ECO:0000313" key="3">
    <source>
        <dbReference type="Proteomes" id="UP000254082"/>
    </source>
</evidence>